<keyword evidence="2" id="KW-1185">Reference proteome</keyword>
<reference evidence="1" key="1">
    <citation type="submission" date="2022-03" db="EMBL/GenBank/DDBJ databases">
        <authorList>
            <person name="Alioto T."/>
            <person name="Alioto T."/>
            <person name="Gomez Garrido J."/>
        </authorList>
    </citation>
    <scope>NUCLEOTIDE SEQUENCE</scope>
</reference>
<name>A0AAD1VND5_PELCU</name>
<organism evidence="1 2">
    <name type="scientific">Pelobates cultripes</name>
    <name type="common">Western spadefoot toad</name>
    <dbReference type="NCBI Taxonomy" id="61616"/>
    <lineage>
        <taxon>Eukaryota</taxon>
        <taxon>Metazoa</taxon>
        <taxon>Chordata</taxon>
        <taxon>Craniata</taxon>
        <taxon>Vertebrata</taxon>
        <taxon>Euteleostomi</taxon>
        <taxon>Amphibia</taxon>
        <taxon>Batrachia</taxon>
        <taxon>Anura</taxon>
        <taxon>Pelobatoidea</taxon>
        <taxon>Pelobatidae</taxon>
        <taxon>Pelobates</taxon>
    </lineage>
</organism>
<evidence type="ECO:0000313" key="1">
    <source>
        <dbReference type="EMBL" id="CAH2223045.1"/>
    </source>
</evidence>
<proteinExistence type="predicted"/>
<dbReference type="AlphaFoldDB" id="A0AAD1VND5"/>
<dbReference type="EMBL" id="OW240912">
    <property type="protein sequence ID" value="CAH2223045.1"/>
    <property type="molecule type" value="Genomic_DNA"/>
</dbReference>
<dbReference type="Proteomes" id="UP001295444">
    <property type="component" value="Chromosome 01"/>
</dbReference>
<accession>A0AAD1VND5</accession>
<sequence>MAAEMTNYLSQHLPRRVRSLLHKKSCNPVLMQCPRNTWQTFTAQLAICAKMSRN</sequence>
<evidence type="ECO:0000313" key="2">
    <source>
        <dbReference type="Proteomes" id="UP001295444"/>
    </source>
</evidence>
<protein>
    <submittedName>
        <fullName evidence="1">Uncharacterized protein</fullName>
    </submittedName>
</protein>
<gene>
    <name evidence="1" type="ORF">PECUL_23A004830</name>
</gene>